<dbReference type="InterPro" id="IPR036047">
    <property type="entry name" value="F-box-like_dom_sf"/>
</dbReference>
<organism evidence="1 2">
    <name type="scientific">Erysiphe pulchra</name>
    <dbReference type="NCBI Taxonomy" id="225359"/>
    <lineage>
        <taxon>Eukaryota</taxon>
        <taxon>Fungi</taxon>
        <taxon>Dikarya</taxon>
        <taxon>Ascomycota</taxon>
        <taxon>Pezizomycotina</taxon>
        <taxon>Leotiomycetes</taxon>
        <taxon>Erysiphales</taxon>
        <taxon>Erysiphaceae</taxon>
        <taxon>Erysiphe</taxon>
    </lineage>
</organism>
<proteinExistence type="predicted"/>
<sequence length="492" mass="57576">MSFCESFEALRLSDGRPDITSRRLLLKNLISCLVSSEIRFLQEQLEKIQQSKKGNEIFMEIPHELCIKIINGLYLEDLLRMRLACRSWYKKFRNVDFCVHILKRYYQMPLDYYFKRSGLDYSELEEVKDKGSWIQTFTINRIRRENGIVNRMYHIKNIPSRSISYCNSRVAIQNREIIEVHDLLSEKLNSFMTPTREQMNKWLLSDEYLIGLIHSPTKLLAWNLNSMTVHSIRLPAEVLNLSASRCQVGIVTVSSEILIWTVGGALKKLQITKPDTDYQEDEVVAVDIFFHSEDKEIVFLISYSRTKLKSNLDTRHATKITVQIFIAEALTMTQHYMLYTSTEPHKYRSTLISNDNIIGIEVMELTSDTLYKHVTYDMNKRQFYCLEVHLYPDVTKSLSKQNHLFWRDQIFRPVFTAAFASIQVITMTKSLNEVWNEPSKTQYSSCSFSRPNFKQSPILLSETRTQSTCRAIEIMSFPILADEARIWGDDSF</sequence>
<gene>
    <name evidence="1" type="ORF">EPUL_005045</name>
</gene>
<feature type="non-terminal residue" evidence="1">
    <location>
        <position position="492"/>
    </location>
</feature>
<dbReference type="Proteomes" id="UP000237438">
    <property type="component" value="Unassembled WGS sequence"/>
</dbReference>
<comment type="caution">
    <text evidence="1">The sequence shown here is derived from an EMBL/GenBank/DDBJ whole genome shotgun (WGS) entry which is preliminary data.</text>
</comment>
<reference evidence="1 2" key="1">
    <citation type="submission" date="2017-10" db="EMBL/GenBank/DDBJ databases">
        <title>Development of genomic resources for the powdery mildew, Erysiphe pulchra.</title>
        <authorList>
            <person name="Wadl P.A."/>
            <person name="Mack B.M."/>
            <person name="Moore G."/>
            <person name="Beltz S.B."/>
        </authorList>
    </citation>
    <scope>NUCLEOTIDE SEQUENCE [LARGE SCALE GENOMIC DNA]</scope>
    <source>
        <strain evidence="1">Cflorida</strain>
    </source>
</reference>
<accession>A0A2S4PKN7</accession>
<dbReference type="AlphaFoldDB" id="A0A2S4PKN7"/>
<name>A0A2S4PKN7_9PEZI</name>
<evidence type="ECO:0000313" key="2">
    <source>
        <dbReference type="Proteomes" id="UP000237438"/>
    </source>
</evidence>
<keyword evidence="2" id="KW-1185">Reference proteome</keyword>
<protein>
    <recommendedName>
        <fullName evidence="3">F-box domain-containing protein</fullName>
    </recommendedName>
</protein>
<evidence type="ECO:0008006" key="3">
    <source>
        <dbReference type="Google" id="ProtNLM"/>
    </source>
</evidence>
<dbReference type="OrthoDB" id="5295250at2759"/>
<dbReference type="EMBL" id="PEDP01002541">
    <property type="protein sequence ID" value="POS82602.1"/>
    <property type="molecule type" value="Genomic_DNA"/>
</dbReference>
<dbReference type="SUPFAM" id="SSF81383">
    <property type="entry name" value="F-box domain"/>
    <property type="match status" value="1"/>
</dbReference>
<dbReference type="STRING" id="225359.A0A2S4PKN7"/>
<evidence type="ECO:0000313" key="1">
    <source>
        <dbReference type="EMBL" id="POS82602.1"/>
    </source>
</evidence>